<proteinExistence type="predicted"/>
<sequence>MKLDAHTRDILRQYKKTINAQRRENGLREIDTARVVEEMVEFMRCQQAVYIAGVYIRQS</sequence>
<evidence type="ECO:0000313" key="2">
    <source>
        <dbReference type="Proteomes" id="UP001490940"/>
    </source>
</evidence>
<evidence type="ECO:0000313" key="1">
    <source>
        <dbReference type="EMBL" id="MEM0706556.1"/>
    </source>
</evidence>
<comment type="caution">
    <text evidence="1">The sequence shown here is derived from an EMBL/GenBank/DDBJ whole genome shotgun (WGS) entry which is preliminary data.</text>
</comment>
<name>A0ABU9PLN1_9ENTR</name>
<keyword evidence="2" id="KW-1185">Reference proteome</keyword>
<dbReference type="EMBL" id="JBCGUG010000017">
    <property type="protein sequence ID" value="MEM0706556.1"/>
    <property type="molecule type" value="Genomic_DNA"/>
</dbReference>
<reference evidence="1 2" key="1">
    <citation type="submission" date="2024-04" db="EMBL/GenBank/DDBJ databases">
        <title>Draft genome sequence of a multidrug-resistant Enterobacter quasihormaechei Hakim RU_CBWE strain isolated from pond surface water at the University of Rajshahi in Bangladesh.</title>
        <authorList>
            <person name="Raihan J."/>
            <person name="Islam M.S."/>
            <person name="Khan M.U."/>
            <person name="Romance M."/>
            <person name="Haque M.H."/>
        </authorList>
    </citation>
    <scope>NUCLEOTIDE SEQUENCE [LARGE SCALE GENOMIC DNA]</scope>
    <source>
        <strain evidence="1 2">Hakim RU_CBWE</strain>
    </source>
</reference>
<dbReference type="Proteomes" id="UP001490940">
    <property type="component" value="Unassembled WGS sequence"/>
</dbReference>
<accession>A0ABU9PLN1</accession>
<gene>
    <name evidence="1" type="ORF">AAGT82_19355</name>
</gene>
<dbReference type="RefSeq" id="WP_202562329.1">
    <property type="nucleotide sequence ID" value="NZ_JBCGUG010000017.1"/>
</dbReference>
<protein>
    <submittedName>
        <fullName evidence="1">Uncharacterized protein</fullName>
    </submittedName>
</protein>
<organism evidence="1 2">
    <name type="scientific">Enterobacter quasihormaechei</name>
    <dbReference type="NCBI Taxonomy" id="2529382"/>
    <lineage>
        <taxon>Bacteria</taxon>
        <taxon>Pseudomonadati</taxon>
        <taxon>Pseudomonadota</taxon>
        <taxon>Gammaproteobacteria</taxon>
        <taxon>Enterobacterales</taxon>
        <taxon>Enterobacteriaceae</taxon>
        <taxon>Enterobacter</taxon>
    </lineage>
</organism>